<dbReference type="SUPFAM" id="SSF56219">
    <property type="entry name" value="DNase I-like"/>
    <property type="match status" value="1"/>
</dbReference>
<evidence type="ECO:0000313" key="2">
    <source>
        <dbReference type="Proteomes" id="UP001159042"/>
    </source>
</evidence>
<dbReference type="Proteomes" id="UP001159042">
    <property type="component" value="Unassembled WGS sequence"/>
</dbReference>
<reference evidence="1 2" key="1">
    <citation type="journal article" date="2023" name="Insect Mol. Biol.">
        <title>Genome sequencing provides insights into the evolution of gene families encoding plant cell wall-degrading enzymes in longhorned beetles.</title>
        <authorList>
            <person name="Shin N.R."/>
            <person name="Okamura Y."/>
            <person name="Kirsch R."/>
            <person name="Pauchet Y."/>
        </authorList>
    </citation>
    <scope>NUCLEOTIDE SEQUENCE [LARGE SCALE GENOMIC DNA]</scope>
    <source>
        <strain evidence="1">EAD_L_NR</strain>
    </source>
</reference>
<dbReference type="EMBL" id="JANEYG010000075">
    <property type="protein sequence ID" value="KAJ8914264.1"/>
    <property type="molecule type" value="Genomic_DNA"/>
</dbReference>
<protein>
    <submittedName>
        <fullName evidence="1">Uncharacterized protein</fullName>
    </submittedName>
</protein>
<keyword evidence="2" id="KW-1185">Reference proteome</keyword>
<dbReference type="AlphaFoldDB" id="A0AAV8VJB0"/>
<evidence type="ECO:0000313" key="1">
    <source>
        <dbReference type="EMBL" id="KAJ8914264.1"/>
    </source>
</evidence>
<accession>A0AAV8VJB0</accession>
<dbReference type="Gene3D" id="3.60.10.10">
    <property type="entry name" value="Endonuclease/exonuclease/phosphatase"/>
    <property type="match status" value="1"/>
</dbReference>
<organism evidence="1 2">
    <name type="scientific">Exocentrus adspersus</name>
    <dbReference type="NCBI Taxonomy" id="1586481"/>
    <lineage>
        <taxon>Eukaryota</taxon>
        <taxon>Metazoa</taxon>
        <taxon>Ecdysozoa</taxon>
        <taxon>Arthropoda</taxon>
        <taxon>Hexapoda</taxon>
        <taxon>Insecta</taxon>
        <taxon>Pterygota</taxon>
        <taxon>Neoptera</taxon>
        <taxon>Endopterygota</taxon>
        <taxon>Coleoptera</taxon>
        <taxon>Polyphaga</taxon>
        <taxon>Cucujiformia</taxon>
        <taxon>Chrysomeloidea</taxon>
        <taxon>Cerambycidae</taxon>
        <taxon>Lamiinae</taxon>
        <taxon>Acanthocinini</taxon>
        <taxon>Exocentrus</taxon>
    </lineage>
</organism>
<name>A0AAV8VJB0_9CUCU</name>
<comment type="caution">
    <text evidence="1">The sequence shown here is derived from an EMBL/GenBank/DDBJ whole genome shotgun (WGS) entry which is preliminary data.</text>
</comment>
<proteinExistence type="predicted"/>
<sequence>MEDHWQRTCKEKDHEYGKTEIVKKREKGTFEEGQLKHPVSKVKRCNFCIVALQETKQAGELVMKVGEYIFINSGGTDRMLGAGFIISKKWKSLIVQFNLVSNKICLLRLIGKYQKITLINIHAPHDGIGTRPPLQQAA</sequence>
<dbReference type="InterPro" id="IPR036691">
    <property type="entry name" value="Endo/exonu/phosph_ase_sf"/>
</dbReference>
<gene>
    <name evidence="1" type="ORF">NQ315_010996</name>
</gene>